<feature type="region of interest" description="Disordered" evidence="1">
    <location>
        <begin position="1"/>
        <end position="49"/>
    </location>
</feature>
<dbReference type="Proteomes" id="UP000299102">
    <property type="component" value="Unassembled WGS sequence"/>
</dbReference>
<organism evidence="2 3">
    <name type="scientific">Eumeta variegata</name>
    <name type="common">Bagworm moth</name>
    <name type="synonym">Eumeta japonica</name>
    <dbReference type="NCBI Taxonomy" id="151549"/>
    <lineage>
        <taxon>Eukaryota</taxon>
        <taxon>Metazoa</taxon>
        <taxon>Ecdysozoa</taxon>
        <taxon>Arthropoda</taxon>
        <taxon>Hexapoda</taxon>
        <taxon>Insecta</taxon>
        <taxon>Pterygota</taxon>
        <taxon>Neoptera</taxon>
        <taxon>Endopterygota</taxon>
        <taxon>Lepidoptera</taxon>
        <taxon>Glossata</taxon>
        <taxon>Ditrysia</taxon>
        <taxon>Tineoidea</taxon>
        <taxon>Psychidae</taxon>
        <taxon>Oiketicinae</taxon>
        <taxon>Eumeta</taxon>
    </lineage>
</organism>
<evidence type="ECO:0000313" key="2">
    <source>
        <dbReference type="EMBL" id="GBP58279.1"/>
    </source>
</evidence>
<evidence type="ECO:0000313" key="3">
    <source>
        <dbReference type="Proteomes" id="UP000299102"/>
    </source>
</evidence>
<accession>A0A4C1X7E2</accession>
<gene>
    <name evidence="2" type="ORF">EVAR_38344_1</name>
</gene>
<proteinExistence type="predicted"/>
<reference evidence="2 3" key="1">
    <citation type="journal article" date="2019" name="Commun. Biol.">
        <title>The bagworm genome reveals a unique fibroin gene that provides high tensile strength.</title>
        <authorList>
            <person name="Kono N."/>
            <person name="Nakamura H."/>
            <person name="Ohtoshi R."/>
            <person name="Tomita M."/>
            <person name="Numata K."/>
            <person name="Arakawa K."/>
        </authorList>
    </citation>
    <scope>NUCLEOTIDE SEQUENCE [LARGE SCALE GENOMIC DNA]</scope>
</reference>
<name>A0A4C1X7E2_EUMVA</name>
<protein>
    <submittedName>
        <fullName evidence="2">Uncharacterized protein</fullName>
    </submittedName>
</protein>
<feature type="compositionally biased region" description="Basic residues" evidence="1">
    <location>
        <begin position="21"/>
        <end position="32"/>
    </location>
</feature>
<sequence>MTSSFTHACRRQAYPRENSKRSRNRSTQRKVVGRNGDHRNKTTGNWPSLAKNRDKWQSLEEAFTRREVQMACILD</sequence>
<dbReference type="AlphaFoldDB" id="A0A4C1X7E2"/>
<keyword evidence="3" id="KW-1185">Reference proteome</keyword>
<dbReference type="EMBL" id="BGZK01000731">
    <property type="protein sequence ID" value="GBP58279.1"/>
    <property type="molecule type" value="Genomic_DNA"/>
</dbReference>
<evidence type="ECO:0000256" key="1">
    <source>
        <dbReference type="SAM" id="MobiDB-lite"/>
    </source>
</evidence>
<comment type="caution">
    <text evidence="2">The sequence shown here is derived from an EMBL/GenBank/DDBJ whole genome shotgun (WGS) entry which is preliminary data.</text>
</comment>